<reference evidence="3" key="1">
    <citation type="journal article" date="2016" name="Nature">
        <title>The genome of the seagrass Zostera marina reveals angiosperm adaptation to the sea.</title>
        <authorList>
            <person name="Olsen J.L."/>
            <person name="Rouze P."/>
            <person name="Verhelst B."/>
            <person name="Lin Y.-C."/>
            <person name="Bayer T."/>
            <person name="Collen J."/>
            <person name="Dattolo E."/>
            <person name="De Paoli E."/>
            <person name="Dittami S."/>
            <person name="Maumus F."/>
            <person name="Michel G."/>
            <person name="Kersting A."/>
            <person name="Lauritano C."/>
            <person name="Lohaus R."/>
            <person name="Toepel M."/>
            <person name="Tonon T."/>
            <person name="Vanneste K."/>
            <person name="Amirebrahimi M."/>
            <person name="Brakel J."/>
            <person name="Bostroem C."/>
            <person name="Chovatia M."/>
            <person name="Grimwood J."/>
            <person name="Jenkins J.W."/>
            <person name="Jueterbock A."/>
            <person name="Mraz A."/>
            <person name="Stam W.T."/>
            <person name="Tice H."/>
            <person name="Bornberg-Bauer E."/>
            <person name="Green P.J."/>
            <person name="Pearson G.A."/>
            <person name="Procaccini G."/>
            <person name="Duarte C.M."/>
            <person name="Schmutz J."/>
            <person name="Reusch T.B.H."/>
            <person name="Van de Peer Y."/>
        </authorList>
    </citation>
    <scope>NUCLEOTIDE SEQUENCE [LARGE SCALE GENOMIC DNA]</scope>
    <source>
        <strain evidence="3">cv. Finnish</strain>
    </source>
</reference>
<accession>A0A0K9PLZ5</accession>
<protein>
    <submittedName>
        <fullName evidence="2">Uncharacterized protein</fullName>
    </submittedName>
</protein>
<feature type="chain" id="PRO_5005527696" evidence="1">
    <location>
        <begin position="28"/>
        <end position="91"/>
    </location>
</feature>
<evidence type="ECO:0000256" key="1">
    <source>
        <dbReference type="SAM" id="SignalP"/>
    </source>
</evidence>
<evidence type="ECO:0000313" key="3">
    <source>
        <dbReference type="Proteomes" id="UP000036987"/>
    </source>
</evidence>
<gene>
    <name evidence="2" type="ORF">ZOSMA_21G01040</name>
</gene>
<proteinExistence type="predicted"/>
<name>A0A0K9PLZ5_ZOSMR</name>
<feature type="signal peptide" evidence="1">
    <location>
        <begin position="1"/>
        <end position="27"/>
    </location>
</feature>
<dbReference type="AlphaFoldDB" id="A0A0K9PLZ5"/>
<organism evidence="2 3">
    <name type="scientific">Zostera marina</name>
    <name type="common">Eelgrass</name>
    <dbReference type="NCBI Taxonomy" id="29655"/>
    <lineage>
        <taxon>Eukaryota</taxon>
        <taxon>Viridiplantae</taxon>
        <taxon>Streptophyta</taxon>
        <taxon>Embryophyta</taxon>
        <taxon>Tracheophyta</taxon>
        <taxon>Spermatophyta</taxon>
        <taxon>Magnoliopsida</taxon>
        <taxon>Liliopsida</taxon>
        <taxon>Zosteraceae</taxon>
        <taxon>Zostera</taxon>
    </lineage>
</organism>
<sequence length="91" mass="10207">MFGLTVHGCGCIYIWIVSWLFSGFVETDSQSEFSSYGKTVGSEEVSGNISSPIKWFYYVCVGCVSEVEKGKMFFLNITFQVIIILLSCKFS</sequence>
<keyword evidence="3" id="KW-1185">Reference proteome</keyword>
<dbReference type="Proteomes" id="UP000036987">
    <property type="component" value="Unassembled WGS sequence"/>
</dbReference>
<evidence type="ECO:0000313" key="2">
    <source>
        <dbReference type="EMBL" id="KMZ69250.1"/>
    </source>
</evidence>
<keyword evidence="1" id="KW-0732">Signal</keyword>
<comment type="caution">
    <text evidence="2">The sequence shown here is derived from an EMBL/GenBank/DDBJ whole genome shotgun (WGS) entry which is preliminary data.</text>
</comment>
<dbReference type="EMBL" id="LFYR01000785">
    <property type="protein sequence ID" value="KMZ69250.1"/>
    <property type="molecule type" value="Genomic_DNA"/>
</dbReference>